<keyword evidence="3" id="KW-1185">Reference proteome</keyword>
<sequence length="127" mass="14598">MLQKHTHRSETMDNSAASNSNEVKIEIKEEKTSGTKDENVEKKVDKEAIFPSPFVVKPKEFILDSLIYSKLSLGILDLYAYLFKLDGRLQKLKEKERLRKEKIIGEERLKVLSSLPSVKNLPLPKLD</sequence>
<reference evidence="2" key="1">
    <citation type="submission" date="2020-05" db="EMBL/GenBank/DDBJ databases">
        <title>Phylogenomic resolution of chytrid fungi.</title>
        <authorList>
            <person name="Stajich J.E."/>
            <person name="Amses K."/>
            <person name="Simmons R."/>
            <person name="Seto K."/>
            <person name="Myers J."/>
            <person name="Bonds A."/>
            <person name="Quandt C.A."/>
            <person name="Barry K."/>
            <person name="Liu P."/>
            <person name="Grigoriev I."/>
            <person name="Longcore J.E."/>
            <person name="James T.Y."/>
        </authorList>
    </citation>
    <scope>NUCLEOTIDE SEQUENCE</scope>
    <source>
        <strain evidence="2">JEL0476</strain>
    </source>
</reference>
<dbReference type="EMBL" id="JADGJW010000408">
    <property type="protein sequence ID" value="KAJ3217835.1"/>
    <property type="molecule type" value="Genomic_DNA"/>
</dbReference>
<comment type="caution">
    <text evidence="2">The sequence shown here is derived from an EMBL/GenBank/DDBJ whole genome shotgun (WGS) entry which is preliminary data.</text>
</comment>
<feature type="compositionally biased region" description="Basic and acidic residues" evidence="1">
    <location>
        <begin position="23"/>
        <end position="39"/>
    </location>
</feature>
<name>A0AAD5U0H1_9FUNG</name>
<gene>
    <name evidence="2" type="ORF">HK099_005319</name>
</gene>
<proteinExistence type="predicted"/>
<organism evidence="2 3">
    <name type="scientific">Clydaea vesicula</name>
    <dbReference type="NCBI Taxonomy" id="447962"/>
    <lineage>
        <taxon>Eukaryota</taxon>
        <taxon>Fungi</taxon>
        <taxon>Fungi incertae sedis</taxon>
        <taxon>Chytridiomycota</taxon>
        <taxon>Chytridiomycota incertae sedis</taxon>
        <taxon>Chytridiomycetes</taxon>
        <taxon>Lobulomycetales</taxon>
        <taxon>Lobulomycetaceae</taxon>
        <taxon>Clydaea</taxon>
    </lineage>
</organism>
<evidence type="ECO:0000313" key="2">
    <source>
        <dbReference type="EMBL" id="KAJ3217835.1"/>
    </source>
</evidence>
<feature type="region of interest" description="Disordered" evidence="1">
    <location>
        <begin position="1"/>
        <end position="39"/>
    </location>
</feature>
<protein>
    <submittedName>
        <fullName evidence="2">Uncharacterized protein</fullName>
    </submittedName>
</protein>
<accession>A0AAD5U0H1</accession>
<evidence type="ECO:0000256" key="1">
    <source>
        <dbReference type="SAM" id="MobiDB-lite"/>
    </source>
</evidence>
<dbReference type="AlphaFoldDB" id="A0AAD5U0H1"/>
<feature type="compositionally biased region" description="Polar residues" evidence="1">
    <location>
        <begin position="12"/>
        <end position="22"/>
    </location>
</feature>
<evidence type="ECO:0000313" key="3">
    <source>
        <dbReference type="Proteomes" id="UP001211065"/>
    </source>
</evidence>
<dbReference type="Proteomes" id="UP001211065">
    <property type="component" value="Unassembled WGS sequence"/>
</dbReference>